<dbReference type="GO" id="GO:0004252">
    <property type="term" value="F:serine-type endopeptidase activity"/>
    <property type="evidence" value="ECO:0007669"/>
    <property type="project" value="InterPro"/>
</dbReference>
<dbReference type="GO" id="GO:0006508">
    <property type="term" value="P:proteolysis"/>
    <property type="evidence" value="ECO:0007669"/>
    <property type="project" value="InterPro"/>
</dbReference>
<dbReference type="EMBL" id="JADFTS010000003">
    <property type="protein sequence ID" value="KAF9614779.1"/>
    <property type="molecule type" value="Genomic_DNA"/>
</dbReference>
<dbReference type="Proteomes" id="UP000631114">
    <property type="component" value="Unassembled WGS sequence"/>
</dbReference>
<dbReference type="AlphaFoldDB" id="A0A835IDA3"/>
<evidence type="ECO:0000256" key="2">
    <source>
        <dbReference type="ARBA" id="ARBA00022729"/>
    </source>
</evidence>
<feature type="domain" description="Peptidase S8/S53" evidence="4">
    <location>
        <begin position="1"/>
        <end position="49"/>
    </location>
</feature>
<feature type="domain" description="Subtilisin-like protease fibronectin type-III" evidence="5">
    <location>
        <begin position="83"/>
        <end position="138"/>
    </location>
</feature>
<dbReference type="InterPro" id="IPR036852">
    <property type="entry name" value="Peptidase_S8/S53_dom_sf"/>
</dbReference>
<name>A0A835IDA3_9MAGN</name>
<dbReference type="PROSITE" id="PS51892">
    <property type="entry name" value="SUBTILASE"/>
    <property type="match status" value="1"/>
</dbReference>
<dbReference type="Gene3D" id="3.40.50.200">
    <property type="entry name" value="Peptidase S8/S53 domain"/>
    <property type="match status" value="1"/>
</dbReference>
<keyword evidence="7" id="KW-1185">Reference proteome</keyword>
<evidence type="ECO:0000259" key="5">
    <source>
        <dbReference type="Pfam" id="PF17766"/>
    </source>
</evidence>
<accession>A0A835IDA3</accession>
<evidence type="ECO:0000259" key="4">
    <source>
        <dbReference type="Pfam" id="PF00082"/>
    </source>
</evidence>
<evidence type="ECO:0000256" key="3">
    <source>
        <dbReference type="PROSITE-ProRule" id="PRU01240"/>
    </source>
</evidence>
<dbReference type="Pfam" id="PF00082">
    <property type="entry name" value="Peptidase_S8"/>
    <property type="match status" value="1"/>
</dbReference>
<comment type="caution">
    <text evidence="6">The sequence shown here is derived from an EMBL/GenBank/DDBJ whole genome shotgun (WGS) entry which is preliminary data.</text>
</comment>
<protein>
    <submittedName>
        <fullName evidence="6">Uncharacterized protein</fullName>
    </submittedName>
</protein>
<proteinExistence type="inferred from homology"/>
<dbReference type="Pfam" id="PF17766">
    <property type="entry name" value="fn3_6"/>
    <property type="match status" value="1"/>
</dbReference>
<dbReference type="OrthoDB" id="4803627at2759"/>
<dbReference type="InterPro" id="IPR045051">
    <property type="entry name" value="SBT"/>
</dbReference>
<reference evidence="6 7" key="1">
    <citation type="submission" date="2020-10" db="EMBL/GenBank/DDBJ databases">
        <title>The Coptis chinensis genome and diversification of protoberbering-type alkaloids.</title>
        <authorList>
            <person name="Wang B."/>
            <person name="Shu S."/>
            <person name="Song C."/>
            <person name="Liu Y."/>
        </authorList>
    </citation>
    <scope>NUCLEOTIDE SEQUENCE [LARGE SCALE GENOMIC DNA]</scope>
    <source>
        <strain evidence="6">HL-2020</strain>
        <tissue evidence="6">Leaf</tissue>
    </source>
</reference>
<sequence length="172" mass="18752">MSCRHASGAAAYVKAAHPAWSPAAIKSAIMTTAHVMDGRKYEDKEFAYGSGHINPVKAVDPGLDSHQCAQKLLPTTLRWTCPLNVKVEPSILLFDAIGQKRTFTVTVTGPKITQQPILSGFIHWTSDDHHAVRTPLVVYTVLSSTLSPYPSSIPNKKSHFKGTSSYPKNVIL</sequence>
<dbReference type="Gene3D" id="2.60.40.2310">
    <property type="match status" value="1"/>
</dbReference>
<dbReference type="InterPro" id="IPR000209">
    <property type="entry name" value="Peptidase_S8/S53_dom"/>
</dbReference>
<evidence type="ECO:0000313" key="7">
    <source>
        <dbReference type="Proteomes" id="UP000631114"/>
    </source>
</evidence>
<comment type="similarity">
    <text evidence="1 3">Belongs to the peptidase S8 family.</text>
</comment>
<organism evidence="6 7">
    <name type="scientific">Coptis chinensis</name>
    <dbReference type="NCBI Taxonomy" id="261450"/>
    <lineage>
        <taxon>Eukaryota</taxon>
        <taxon>Viridiplantae</taxon>
        <taxon>Streptophyta</taxon>
        <taxon>Embryophyta</taxon>
        <taxon>Tracheophyta</taxon>
        <taxon>Spermatophyta</taxon>
        <taxon>Magnoliopsida</taxon>
        <taxon>Ranunculales</taxon>
        <taxon>Ranunculaceae</taxon>
        <taxon>Coptidoideae</taxon>
        <taxon>Coptis</taxon>
    </lineage>
</organism>
<keyword evidence="2" id="KW-0732">Signal</keyword>
<dbReference type="InterPro" id="IPR041469">
    <property type="entry name" value="Subtilisin-like_FN3"/>
</dbReference>
<evidence type="ECO:0000313" key="6">
    <source>
        <dbReference type="EMBL" id="KAF9614779.1"/>
    </source>
</evidence>
<gene>
    <name evidence="6" type="ORF">IFM89_020633</name>
</gene>
<dbReference type="SUPFAM" id="SSF52743">
    <property type="entry name" value="Subtilisin-like"/>
    <property type="match status" value="1"/>
</dbReference>
<dbReference type="PANTHER" id="PTHR10795">
    <property type="entry name" value="PROPROTEIN CONVERTASE SUBTILISIN/KEXIN"/>
    <property type="match status" value="1"/>
</dbReference>
<comment type="caution">
    <text evidence="3">Lacks conserved residue(s) required for the propagation of feature annotation.</text>
</comment>
<evidence type="ECO:0000256" key="1">
    <source>
        <dbReference type="ARBA" id="ARBA00011073"/>
    </source>
</evidence>